<dbReference type="Proteomes" id="UP000287651">
    <property type="component" value="Unassembled WGS sequence"/>
</dbReference>
<evidence type="ECO:0000256" key="5">
    <source>
        <dbReference type="ARBA" id="ARBA00023136"/>
    </source>
</evidence>
<dbReference type="GO" id="GO:0009734">
    <property type="term" value="P:auxin-activated signaling pathway"/>
    <property type="evidence" value="ECO:0007669"/>
    <property type="project" value="InterPro"/>
</dbReference>
<proteinExistence type="inferred from homology"/>
<evidence type="ECO:0000256" key="3">
    <source>
        <dbReference type="ARBA" id="ARBA00022692"/>
    </source>
</evidence>
<dbReference type="PANTHER" id="PTHR32191">
    <property type="entry name" value="TETRASPANIN-8-RELATED"/>
    <property type="match status" value="1"/>
</dbReference>
<feature type="transmembrane region" description="Helical" evidence="6">
    <location>
        <begin position="287"/>
        <end position="307"/>
    </location>
</feature>
<feature type="transmembrane region" description="Helical" evidence="6">
    <location>
        <begin position="7"/>
        <end position="30"/>
    </location>
</feature>
<comment type="subcellular location">
    <subcellularLocation>
        <location evidence="1">Membrane</location>
        <topology evidence="1">Multi-pass membrane protein</topology>
    </subcellularLocation>
</comment>
<evidence type="ECO:0000313" key="8">
    <source>
        <dbReference type="Proteomes" id="UP000287651"/>
    </source>
</evidence>
<feature type="transmembrane region" description="Helical" evidence="6">
    <location>
        <begin position="75"/>
        <end position="97"/>
    </location>
</feature>
<comment type="caution">
    <text evidence="7">The sequence shown here is derived from an EMBL/GenBank/DDBJ whole genome shotgun (WGS) entry which is preliminary data.</text>
</comment>
<sequence length="334" mass="37726">MVRGTNSLIGAVNFVTFLISIPILGGGIWLSDKANSTDCLRFLQWPLIIIGVAIMVISLMGFAGACYRLAWLLRLYLFAMFFVVAALLGFVVFAFAVTDRGHGQVVMNRAFLEYQLSDYSGWLKDRVSDPGYWAKISACLRQGHACSKMARYARDPTTGVLVPEPPDMFYRRNLSPIEVGSWIHLHFDLFVGVIRILQRVNWLFYANIYLVNCFVSQTMQSGCCKPPTSCGYTYVNETFWTTGAGMMVNDMDCTRWSDDQQLLCYQCDSCKAGVLASIRHSWRKVSVINIVVLVILVIVYVIGCAAFRNAKRIDNDEPFGENRITKARPSRFQF</sequence>
<dbReference type="AlphaFoldDB" id="A0A426Z6F1"/>
<dbReference type="InterPro" id="IPR044991">
    <property type="entry name" value="TET_plant"/>
</dbReference>
<accession>A0A426Z6F1</accession>
<keyword evidence="5 6" id="KW-0472">Membrane</keyword>
<evidence type="ECO:0000313" key="7">
    <source>
        <dbReference type="EMBL" id="RRT59549.1"/>
    </source>
</evidence>
<evidence type="ECO:0000256" key="6">
    <source>
        <dbReference type="SAM" id="Phobius"/>
    </source>
</evidence>
<evidence type="ECO:0000256" key="1">
    <source>
        <dbReference type="ARBA" id="ARBA00004141"/>
    </source>
</evidence>
<evidence type="ECO:0000256" key="4">
    <source>
        <dbReference type="ARBA" id="ARBA00022989"/>
    </source>
</evidence>
<protein>
    <recommendedName>
        <fullName evidence="9">Tetraspanin</fullName>
    </recommendedName>
</protein>
<dbReference type="Pfam" id="PF00335">
    <property type="entry name" value="Tetraspanin"/>
    <property type="match status" value="1"/>
</dbReference>
<keyword evidence="4 6" id="KW-1133">Transmembrane helix</keyword>
<feature type="transmembrane region" description="Helical" evidence="6">
    <location>
        <begin position="42"/>
        <end position="63"/>
    </location>
</feature>
<dbReference type="EMBL" id="AMZH03008160">
    <property type="protein sequence ID" value="RRT59549.1"/>
    <property type="molecule type" value="Genomic_DNA"/>
</dbReference>
<keyword evidence="3 6" id="KW-0812">Transmembrane</keyword>
<gene>
    <name evidence="7" type="ORF">B296_00012001</name>
</gene>
<reference evidence="7 8" key="1">
    <citation type="journal article" date="2014" name="Agronomy (Basel)">
        <title>A Draft Genome Sequence for Ensete ventricosum, the Drought-Tolerant Tree Against Hunger.</title>
        <authorList>
            <person name="Harrison J."/>
            <person name="Moore K.A."/>
            <person name="Paszkiewicz K."/>
            <person name="Jones T."/>
            <person name="Grant M."/>
            <person name="Ambacheew D."/>
            <person name="Muzemil S."/>
            <person name="Studholme D.J."/>
        </authorList>
    </citation>
    <scope>NUCLEOTIDE SEQUENCE [LARGE SCALE GENOMIC DNA]</scope>
</reference>
<dbReference type="GO" id="GO:0016020">
    <property type="term" value="C:membrane"/>
    <property type="evidence" value="ECO:0007669"/>
    <property type="project" value="UniProtKB-SubCell"/>
</dbReference>
<evidence type="ECO:0000256" key="2">
    <source>
        <dbReference type="ARBA" id="ARBA00006840"/>
    </source>
</evidence>
<organism evidence="7 8">
    <name type="scientific">Ensete ventricosum</name>
    <name type="common">Abyssinian banana</name>
    <name type="synonym">Musa ensete</name>
    <dbReference type="NCBI Taxonomy" id="4639"/>
    <lineage>
        <taxon>Eukaryota</taxon>
        <taxon>Viridiplantae</taxon>
        <taxon>Streptophyta</taxon>
        <taxon>Embryophyta</taxon>
        <taxon>Tracheophyta</taxon>
        <taxon>Spermatophyta</taxon>
        <taxon>Magnoliopsida</taxon>
        <taxon>Liliopsida</taxon>
        <taxon>Zingiberales</taxon>
        <taxon>Musaceae</taxon>
        <taxon>Ensete</taxon>
    </lineage>
</organism>
<comment type="similarity">
    <text evidence="2">Belongs to the tetraspanin (TM4SF) family.</text>
</comment>
<dbReference type="InterPro" id="IPR018499">
    <property type="entry name" value="Tetraspanin/Peripherin"/>
</dbReference>
<evidence type="ECO:0008006" key="9">
    <source>
        <dbReference type="Google" id="ProtNLM"/>
    </source>
</evidence>
<dbReference type="PRINTS" id="PR00259">
    <property type="entry name" value="TMFOUR"/>
</dbReference>
<name>A0A426Z6F1_ENSVE</name>